<organism evidence="1 2">
    <name type="scientific">Mycena albidolilacea</name>
    <dbReference type="NCBI Taxonomy" id="1033008"/>
    <lineage>
        <taxon>Eukaryota</taxon>
        <taxon>Fungi</taxon>
        <taxon>Dikarya</taxon>
        <taxon>Basidiomycota</taxon>
        <taxon>Agaricomycotina</taxon>
        <taxon>Agaricomycetes</taxon>
        <taxon>Agaricomycetidae</taxon>
        <taxon>Agaricales</taxon>
        <taxon>Marasmiineae</taxon>
        <taxon>Mycenaceae</taxon>
        <taxon>Mycena</taxon>
    </lineage>
</organism>
<comment type="caution">
    <text evidence="1">The sequence shown here is derived from an EMBL/GenBank/DDBJ whole genome shotgun (WGS) entry which is preliminary data.</text>
</comment>
<gene>
    <name evidence="1" type="ORF">DFH08DRAFT_802393</name>
</gene>
<evidence type="ECO:0000313" key="2">
    <source>
        <dbReference type="Proteomes" id="UP001218218"/>
    </source>
</evidence>
<dbReference type="Proteomes" id="UP001218218">
    <property type="component" value="Unassembled WGS sequence"/>
</dbReference>
<proteinExistence type="predicted"/>
<name>A0AAD7AH87_9AGAR</name>
<dbReference type="EMBL" id="JARIHO010000007">
    <property type="protein sequence ID" value="KAJ7358575.1"/>
    <property type="molecule type" value="Genomic_DNA"/>
</dbReference>
<protein>
    <submittedName>
        <fullName evidence="1">Uncharacterized protein</fullName>
    </submittedName>
</protein>
<dbReference type="AlphaFoldDB" id="A0AAD7AH87"/>
<sequence length="185" mass="20652">MAEFPRWRGLDHFTAPTAIDFTEGNAFLALLKFLKWYYTCHAASDIREKGAIKNMSTRPGGGFQQEVIRHYNQTNGRDAERQMVVIDENEEAMARLDMNFADAKAFEDKLYHLVQREPECEKGGVRRDMVQDHAGSFGLFTSASGKGGAGNYLDSGLDGKAQGEVARPLVIMGNLFGFLQSKYSD</sequence>
<evidence type="ECO:0000313" key="1">
    <source>
        <dbReference type="EMBL" id="KAJ7358575.1"/>
    </source>
</evidence>
<reference evidence="1" key="1">
    <citation type="submission" date="2023-03" db="EMBL/GenBank/DDBJ databases">
        <title>Massive genome expansion in bonnet fungi (Mycena s.s.) driven by repeated elements and novel gene families across ecological guilds.</title>
        <authorList>
            <consortium name="Lawrence Berkeley National Laboratory"/>
            <person name="Harder C.B."/>
            <person name="Miyauchi S."/>
            <person name="Viragh M."/>
            <person name="Kuo A."/>
            <person name="Thoen E."/>
            <person name="Andreopoulos B."/>
            <person name="Lu D."/>
            <person name="Skrede I."/>
            <person name="Drula E."/>
            <person name="Henrissat B."/>
            <person name="Morin E."/>
            <person name="Kohler A."/>
            <person name="Barry K."/>
            <person name="LaButti K."/>
            <person name="Morin E."/>
            <person name="Salamov A."/>
            <person name="Lipzen A."/>
            <person name="Mereny Z."/>
            <person name="Hegedus B."/>
            <person name="Baldrian P."/>
            <person name="Stursova M."/>
            <person name="Weitz H."/>
            <person name="Taylor A."/>
            <person name="Grigoriev I.V."/>
            <person name="Nagy L.G."/>
            <person name="Martin F."/>
            <person name="Kauserud H."/>
        </authorList>
    </citation>
    <scope>NUCLEOTIDE SEQUENCE</scope>
    <source>
        <strain evidence="1">CBHHK002</strain>
    </source>
</reference>
<accession>A0AAD7AH87</accession>
<keyword evidence="2" id="KW-1185">Reference proteome</keyword>